<dbReference type="Proteomes" id="UP000567293">
    <property type="component" value="Unassembled WGS sequence"/>
</dbReference>
<organism evidence="1 2">
    <name type="scientific">Candidatus Acidiferrum panamense</name>
    <dbReference type="NCBI Taxonomy" id="2741543"/>
    <lineage>
        <taxon>Bacteria</taxon>
        <taxon>Pseudomonadati</taxon>
        <taxon>Acidobacteriota</taxon>
        <taxon>Terriglobia</taxon>
        <taxon>Candidatus Acidiferrales</taxon>
        <taxon>Candidatus Acidiferrum</taxon>
    </lineage>
</organism>
<proteinExistence type="predicted"/>
<feature type="non-terminal residue" evidence="1">
    <location>
        <position position="1"/>
    </location>
</feature>
<dbReference type="Gene3D" id="3.30.2130.10">
    <property type="entry name" value="VC0802-like"/>
    <property type="match status" value="1"/>
</dbReference>
<protein>
    <recommendedName>
        <fullName evidence="3">ACT domain-containing protein</fullName>
    </recommendedName>
</protein>
<dbReference type="PANTHER" id="PTHR40099:SF1">
    <property type="entry name" value="ACETOLACTATE SYNTHASE, SMALL SUBUNIT"/>
    <property type="match status" value="1"/>
</dbReference>
<dbReference type="PANTHER" id="PTHR40099">
    <property type="entry name" value="ACETOLACTATE SYNTHASE, SMALL SUBUNIT"/>
    <property type="match status" value="1"/>
</dbReference>
<comment type="caution">
    <text evidence="1">The sequence shown here is derived from an EMBL/GenBank/DDBJ whole genome shotgun (WGS) entry which is preliminary data.</text>
</comment>
<reference evidence="1" key="1">
    <citation type="submission" date="2020-06" db="EMBL/GenBank/DDBJ databases">
        <title>Legume-microbial interactions unlock mineral nutrients during tropical forest succession.</title>
        <authorList>
            <person name="Epihov D.Z."/>
        </authorList>
    </citation>
    <scope>NUCLEOTIDE SEQUENCE [LARGE SCALE GENOMIC DNA]</scope>
    <source>
        <strain evidence="1">Pan2503</strain>
    </source>
</reference>
<gene>
    <name evidence="1" type="ORF">HRJ53_13225</name>
</gene>
<dbReference type="EMBL" id="JACDQQ010001284">
    <property type="protein sequence ID" value="MBA0085954.1"/>
    <property type="molecule type" value="Genomic_DNA"/>
</dbReference>
<sequence length="112" mass="11431">VARIARALGDSKVNILALLGTAQGTMGTIELVAEDAKKAKKALDEAGISYQETAAEQHELPNKAGALGQYLGSLEKKGVNLGSIHATAAKGGKKAVVVYTLEAARKSATATA</sequence>
<dbReference type="AlphaFoldDB" id="A0A7V8NR09"/>
<keyword evidence="2" id="KW-1185">Reference proteome</keyword>
<evidence type="ECO:0000313" key="1">
    <source>
        <dbReference type="EMBL" id="MBA0085954.1"/>
    </source>
</evidence>
<name>A0A7V8NR09_9BACT</name>
<evidence type="ECO:0008006" key="3">
    <source>
        <dbReference type="Google" id="ProtNLM"/>
    </source>
</evidence>
<accession>A0A7V8NR09</accession>
<evidence type="ECO:0000313" key="2">
    <source>
        <dbReference type="Proteomes" id="UP000567293"/>
    </source>
</evidence>